<accession>A0A1R4LAK8</accession>
<keyword evidence="2" id="KW-1185">Reference proteome</keyword>
<dbReference type="EMBL" id="FULE01000008">
    <property type="protein sequence ID" value="SJN53612.1"/>
    <property type="molecule type" value="Genomic_DNA"/>
</dbReference>
<organism evidence="1 2">
    <name type="scientific">Vibrio ruber (strain DSM 16370 / JCM 11486 / BCRC 17186 / CECT 7878 / LMG 23124 / VR1)</name>
    <dbReference type="NCBI Taxonomy" id="1123498"/>
    <lineage>
        <taxon>Bacteria</taxon>
        <taxon>Pseudomonadati</taxon>
        <taxon>Pseudomonadota</taxon>
        <taxon>Gammaproteobacteria</taxon>
        <taxon>Vibrionales</taxon>
        <taxon>Vibrionaceae</taxon>
        <taxon>Vibrio</taxon>
    </lineage>
</organism>
<evidence type="ECO:0000313" key="1">
    <source>
        <dbReference type="EMBL" id="SJN53612.1"/>
    </source>
</evidence>
<dbReference type="AlphaFoldDB" id="A0A1R4LAK8"/>
<sequence length="59" mass="6802">MKVITTHYPVEVVRWVYYAANHDDTGIINHSVATRNEYNRLLCLVGGYNLPPENRISLN</sequence>
<evidence type="ECO:0000313" key="2">
    <source>
        <dbReference type="Proteomes" id="UP000188276"/>
    </source>
</evidence>
<protein>
    <submittedName>
        <fullName evidence="1">Uncharacterized protein</fullName>
    </submittedName>
</protein>
<reference evidence="2" key="1">
    <citation type="submission" date="2017-02" db="EMBL/GenBank/DDBJ databases">
        <authorList>
            <person name="Rodrigo-Torres L."/>
            <person name="Arahal R.D."/>
            <person name="Lucena T."/>
        </authorList>
    </citation>
    <scope>NUCLEOTIDE SEQUENCE [LARGE SCALE GENOMIC DNA]</scope>
    <source>
        <strain evidence="2">CECT 7878</strain>
    </source>
</reference>
<proteinExistence type="predicted"/>
<gene>
    <name evidence="1" type="ORF">VR7878_00406</name>
</gene>
<dbReference type="Proteomes" id="UP000188276">
    <property type="component" value="Unassembled WGS sequence"/>
</dbReference>
<name>A0A1R4LAK8_VIBR1</name>